<name>A0ACB9M761_9MYRT</name>
<protein>
    <submittedName>
        <fullName evidence="1">Uncharacterized protein</fullName>
    </submittedName>
</protein>
<reference evidence="2" key="1">
    <citation type="journal article" date="2023" name="Front. Plant Sci.">
        <title>Chromosomal-level genome assembly of Melastoma candidum provides insights into trichome evolution.</title>
        <authorList>
            <person name="Zhong Y."/>
            <person name="Wu W."/>
            <person name="Sun C."/>
            <person name="Zou P."/>
            <person name="Liu Y."/>
            <person name="Dai S."/>
            <person name="Zhou R."/>
        </authorList>
    </citation>
    <scope>NUCLEOTIDE SEQUENCE [LARGE SCALE GENOMIC DNA]</scope>
</reference>
<organism evidence="1 2">
    <name type="scientific">Melastoma candidum</name>
    <dbReference type="NCBI Taxonomy" id="119954"/>
    <lineage>
        <taxon>Eukaryota</taxon>
        <taxon>Viridiplantae</taxon>
        <taxon>Streptophyta</taxon>
        <taxon>Embryophyta</taxon>
        <taxon>Tracheophyta</taxon>
        <taxon>Spermatophyta</taxon>
        <taxon>Magnoliopsida</taxon>
        <taxon>eudicotyledons</taxon>
        <taxon>Gunneridae</taxon>
        <taxon>Pentapetalae</taxon>
        <taxon>rosids</taxon>
        <taxon>malvids</taxon>
        <taxon>Myrtales</taxon>
        <taxon>Melastomataceae</taxon>
        <taxon>Melastomatoideae</taxon>
        <taxon>Melastomateae</taxon>
        <taxon>Melastoma</taxon>
    </lineage>
</organism>
<evidence type="ECO:0000313" key="1">
    <source>
        <dbReference type="EMBL" id="KAI4320047.1"/>
    </source>
</evidence>
<dbReference type="EMBL" id="CM042889">
    <property type="protein sequence ID" value="KAI4320047.1"/>
    <property type="molecule type" value="Genomic_DNA"/>
</dbReference>
<comment type="caution">
    <text evidence="1">The sequence shown here is derived from an EMBL/GenBank/DDBJ whole genome shotgun (WGS) entry which is preliminary data.</text>
</comment>
<dbReference type="Proteomes" id="UP001057402">
    <property type="component" value="Chromosome 10"/>
</dbReference>
<gene>
    <name evidence="1" type="ORF">MLD38_033569</name>
</gene>
<accession>A0ACB9M761</accession>
<evidence type="ECO:0000313" key="2">
    <source>
        <dbReference type="Proteomes" id="UP001057402"/>
    </source>
</evidence>
<sequence>MYGFLQHKFGNFTVEVIDPISDYLELLESMDISPFSVLHSYITMLLLLGLFFDAMHAVTGAYAKLIFVDKIGASLDSISNGVPLEDFGHGHPDPNLTYAKDLDNIMFGTNAPDFGAASGDGDRNMILGGPKGLARSMSGALDRVAEKLNLTFFEVLTGGKFFGNLMDAGKLSICGEESFGTGSDHIREKGEIWPLLAWLSILAFHNKDRKPEEELITVSDVVKEHRGHLREKILFLI</sequence>
<proteinExistence type="predicted"/>
<keyword evidence="2" id="KW-1185">Reference proteome</keyword>